<evidence type="ECO:0000256" key="3">
    <source>
        <dbReference type="ARBA" id="ARBA00022857"/>
    </source>
</evidence>
<name>A0A078A923_STYLE</name>
<dbReference type="InParanoid" id="A0A078A923"/>
<evidence type="ECO:0000256" key="2">
    <source>
        <dbReference type="ARBA" id="ARBA00011738"/>
    </source>
</evidence>
<accession>A0A078A923</accession>
<protein>
    <submittedName>
        <fullName evidence="5">Dihydropteridine reductase</fullName>
    </submittedName>
</protein>
<dbReference type="Proteomes" id="UP000039865">
    <property type="component" value="Unassembled WGS sequence"/>
</dbReference>
<dbReference type="PANTHER" id="PTHR15104:SF0">
    <property type="entry name" value="DIHYDROPTERIDINE REDUCTASE"/>
    <property type="match status" value="1"/>
</dbReference>
<dbReference type="GO" id="GO:0006559">
    <property type="term" value="P:L-phenylalanine catabolic process"/>
    <property type="evidence" value="ECO:0007669"/>
    <property type="project" value="TreeGrafter"/>
</dbReference>
<organism evidence="5 6">
    <name type="scientific">Stylonychia lemnae</name>
    <name type="common">Ciliate</name>
    <dbReference type="NCBI Taxonomy" id="5949"/>
    <lineage>
        <taxon>Eukaryota</taxon>
        <taxon>Sar</taxon>
        <taxon>Alveolata</taxon>
        <taxon>Ciliophora</taxon>
        <taxon>Intramacronucleata</taxon>
        <taxon>Spirotrichea</taxon>
        <taxon>Stichotrichia</taxon>
        <taxon>Sporadotrichida</taxon>
        <taxon>Oxytrichidae</taxon>
        <taxon>Stylonychinae</taxon>
        <taxon>Stylonychia</taxon>
    </lineage>
</organism>
<dbReference type="GO" id="GO:0070404">
    <property type="term" value="F:NADH binding"/>
    <property type="evidence" value="ECO:0007669"/>
    <property type="project" value="TreeGrafter"/>
</dbReference>
<dbReference type="OrthoDB" id="1204at2759"/>
<dbReference type="GO" id="GO:0006729">
    <property type="term" value="P:tetrahydrobiopterin biosynthetic process"/>
    <property type="evidence" value="ECO:0007669"/>
    <property type="project" value="TreeGrafter"/>
</dbReference>
<dbReference type="InterPro" id="IPR036291">
    <property type="entry name" value="NAD(P)-bd_dom_sf"/>
</dbReference>
<gene>
    <name evidence="5" type="primary">Contig546.g599</name>
    <name evidence="5" type="ORF">STYLEM_6263</name>
</gene>
<dbReference type="GO" id="GO:0070402">
    <property type="term" value="F:NADPH binding"/>
    <property type="evidence" value="ECO:0007669"/>
    <property type="project" value="TreeGrafter"/>
</dbReference>
<sequence>MSKFMLQYRQRWRKSLILVGGSSELGEEIAKRFAHSRFRKWEVINIDETANSKATKSIILKKDDLIDSEYLQKLRGEITDVSEEISTIINISTAKDVSPSLGFSDEKIFDEYENFRNSELRATMLTSHLATQLLSSNGYICFSSTVESMKNIPTDHEKARQLNYIERAMKMTQMQTALNMANSKGFNDILYQNVQINVLLWDRLSTQENRKKYPTENYREWIPCDHVASLLKLWSQGDNRPENGSFTQGITSLMTAVDESINSRKSKEQIKKDVILKIYQSKTFRNKEDAFIQWKLMIRSNEQEKTKNQLNIFDQEMTYLKTIEDDLNGQIKEIEKQIGLESKEQKRTEIWLKTKYKQQEKKFQLQSQKVLLNNCLYMHRVQNIMPAFYLLFINYSLSQVREVYKKEIASAKDVFVYEGKHQRNIFQAVQYNPPKQIKRNRYNIPTRTDQQTRNKIKQYDEIKKREAINKVQSLYKEDKNTIKYDQIIRAIKYVQRKFRLSRLRRIREEMGFDNSQDNGYREPMKIVYN</sequence>
<dbReference type="GO" id="GO:0004155">
    <property type="term" value="F:6,7-dihydropteridine reductase activity"/>
    <property type="evidence" value="ECO:0007669"/>
    <property type="project" value="TreeGrafter"/>
</dbReference>
<evidence type="ECO:0000256" key="4">
    <source>
        <dbReference type="ARBA" id="ARBA00023002"/>
    </source>
</evidence>
<evidence type="ECO:0000313" key="6">
    <source>
        <dbReference type="Proteomes" id="UP000039865"/>
    </source>
</evidence>
<keyword evidence="6" id="KW-1185">Reference proteome</keyword>
<evidence type="ECO:0000256" key="1">
    <source>
        <dbReference type="ARBA" id="ARBA00006484"/>
    </source>
</evidence>
<keyword evidence="4" id="KW-0560">Oxidoreductase</keyword>
<reference evidence="5 6" key="1">
    <citation type="submission" date="2014-06" db="EMBL/GenBank/DDBJ databases">
        <authorList>
            <person name="Swart Estienne"/>
        </authorList>
    </citation>
    <scope>NUCLEOTIDE SEQUENCE [LARGE SCALE GENOMIC DNA]</scope>
    <source>
        <strain evidence="5 6">130c</strain>
    </source>
</reference>
<evidence type="ECO:0000313" key="5">
    <source>
        <dbReference type="EMBL" id="CDW77303.1"/>
    </source>
</evidence>
<dbReference type="PANTHER" id="PTHR15104">
    <property type="entry name" value="DIHYDROPTERIDINE REDUCTASE"/>
    <property type="match status" value="1"/>
</dbReference>
<proteinExistence type="inferred from homology"/>
<dbReference type="SUPFAM" id="SSF51735">
    <property type="entry name" value="NAD(P)-binding Rossmann-fold domains"/>
    <property type="match status" value="1"/>
</dbReference>
<dbReference type="GO" id="GO:0005737">
    <property type="term" value="C:cytoplasm"/>
    <property type="evidence" value="ECO:0007669"/>
    <property type="project" value="TreeGrafter"/>
</dbReference>
<keyword evidence="3" id="KW-0521">NADP</keyword>
<dbReference type="Gene3D" id="3.40.50.720">
    <property type="entry name" value="NAD(P)-binding Rossmann-like Domain"/>
    <property type="match status" value="1"/>
</dbReference>
<comment type="subunit">
    <text evidence="2">Homodimer.</text>
</comment>
<dbReference type="AlphaFoldDB" id="A0A078A923"/>
<dbReference type="EMBL" id="CCKQ01006019">
    <property type="protein sequence ID" value="CDW77303.1"/>
    <property type="molecule type" value="Genomic_DNA"/>
</dbReference>
<comment type="similarity">
    <text evidence="1">Belongs to the short-chain dehydrogenases/reductases (SDR) family.</text>
</comment>